<feature type="binding site" evidence="3">
    <location>
        <position position="133"/>
    </location>
    <ligand>
        <name>a divalent metal cation</name>
        <dbReference type="ChEBI" id="CHEBI:60240"/>
        <label>1</label>
    </ligand>
</feature>
<comment type="caution">
    <text evidence="4">Lacks conserved residue(s) required for the propagation of feature annotation.</text>
</comment>
<evidence type="ECO:0000256" key="1">
    <source>
        <dbReference type="ARBA" id="ARBA00022723"/>
    </source>
</evidence>
<feature type="binding site" evidence="3">
    <location>
        <position position="251"/>
    </location>
    <ligand>
        <name>a divalent metal cation</name>
        <dbReference type="ChEBI" id="CHEBI:60240"/>
        <label>1</label>
    </ligand>
</feature>
<dbReference type="PROSITE" id="PS51347">
    <property type="entry name" value="PHOSPHOTRIESTERASE_2"/>
    <property type="match status" value="1"/>
</dbReference>
<feature type="binding site" evidence="3">
    <location>
        <position position="22"/>
    </location>
    <ligand>
        <name>a divalent metal cation</name>
        <dbReference type="ChEBI" id="CHEBI:60240"/>
        <label>1</label>
    </ligand>
</feature>
<dbReference type="SUPFAM" id="SSF51556">
    <property type="entry name" value="Metallo-dependent hydrolases"/>
    <property type="match status" value="1"/>
</dbReference>
<comment type="cofactor">
    <cofactor evidence="3">
        <name>a divalent metal cation</name>
        <dbReference type="ChEBI" id="CHEBI:60240"/>
    </cofactor>
    <text evidence="3">Binds 2 divalent metal cations per subunit.</text>
</comment>
<feature type="binding site" evidence="3">
    <location>
        <position position="194"/>
    </location>
    <ligand>
        <name>a divalent metal cation</name>
        <dbReference type="ChEBI" id="CHEBI:60240"/>
        <label>2</label>
    </ligand>
</feature>
<dbReference type="PANTHER" id="PTHR10819:SF3">
    <property type="entry name" value="PHOSPHOTRIESTERASE-RELATED PROTEIN"/>
    <property type="match status" value="1"/>
</dbReference>
<keyword evidence="2" id="KW-0378">Hydrolase</keyword>
<dbReference type="Proteomes" id="UP000005384">
    <property type="component" value="Unassembled WGS sequence"/>
</dbReference>
<sequence length="303" mass="33602">MIQTVNGPIRPEELGITMCHEHLALNLSGVRGDDDSNFDDTDLIADEILKAKAYGVQSIIEVTCCDMGRDGKLLQEYGRRCGIHIVAATGYYLEPYHTDWVKESPVEALAEQFCRDILSGIDGTDCKAGVIGEVATSEPDMAPSEEKVLIAAAMAGKKTGCAVTTHCQMGKLALEQSALLQRHGMNPDKIILGHLDLANDRRYYEEVLRTGVNIGFDTVGKTPYLSDEARADNLMWLMERGYEDKIMLSQDISRKSYLSAAGRYSGYMAVMKDFIPMLKARGLTEETQRKLLVENPARIFDRP</sequence>
<dbReference type="InterPro" id="IPR032466">
    <property type="entry name" value="Metal_Hydrolase"/>
</dbReference>
<dbReference type="PANTHER" id="PTHR10819">
    <property type="entry name" value="PHOSPHOTRIESTERASE-RELATED"/>
    <property type="match status" value="1"/>
</dbReference>
<keyword evidence="6" id="KW-1185">Reference proteome</keyword>
<gene>
    <name evidence="5" type="ORF">HMPREF9473_02711</name>
</gene>
<dbReference type="AlphaFoldDB" id="G5IGT3"/>
<name>G5IGT3_9FIRM</name>
<dbReference type="GO" id="GO:0016787">
    <property type="term" value="F:hydrolase activity"/>
    <property type="evidence" value="ECO:0007669"/>
    <property type="project" value="UniProtKB-KW"/>
</dbReference>
<feature type="binding site" evidence="3">
    <location>
        <position position="166"/>
    </location>
    <ligand>
        <name>a divalent metal cation</name>
        <dbReference type="ChEBI" id="CHEBI:60240"/>
        <label>2</label>
    </ligand>
</feature>
<comment type="caution">
    <text evidence="5">The sequence shown here is derived from an EMBL/GenBank/DDBJ whole genome shotgun (WGS) entry which is preliminary data.</text>
</comment>
<dbReference type="RefSeq" id="WP_006780690.1">
    <property type="nucleotide sequence ID" value="NZ_CP040506.1"/>
</dbReference>
<dbReference type="OrthoDB" id="105927at2"/>
<comment type="similarity">
    <text evidence="4">Belongs to the metallo-dependent hydrolases superfamily. Phosphotriesterase family.</text>
</comment>
<dbReference type="Gene3D" id="3.20.20.140">
    <property type="entry name" value="Metal-dependent hydrolases"/>
    <property type="match status" value="1"/>
</dbReference>
<proteinExistence type="inferred from homology"/>
<evidence type="ECO:0000256" key="2">
    <source>
        <dbReference type="ARBA" id="ARBA00022801"/>
    </source>
</evidence>
<protein>
    <recommendedName>
        <fullName evidence="7">Phosphotriesterase</fullName>
    </recommendedName>
</protein>
<dbReference type="Pfam" id="PF02126">
    <property type="entry name" value="PTE"/>
    <property type="match status" value="1"/>
</dbReference>
<evidence type="ECO:0000256" key="4">
    <source>
        <dbReference type="PROSITE-ProRule" id="PRU00679"/>
    </source>
</evidence>
<keyword evidence="1 3" id="KW-0479">Metal-binding</keyword>
<feature type="binding site" evidence="3">
    <location>
        <position position="133"/>
    </location>
    <ligand>
        <name>a divalent metal cation</name>
        <dbReference type="ChEBI" id="CHEBI:60240"/>
        <label>2</label>
    </ligand>
</feature>
<reference evidence="5 6" key="1">
    <citation type="submission" date="2011-08" db="EMBL/GenBank/DDBJ databases">
        <title>The Genome Sequence of Clostridium hathewayi WAL-18680.</title>
        <authorList>
            <consortium name="The Broad Institute Genome Sequencing Platform"/>
            <person name="Earl A."/>
            <person name="Ward D."/>
            <person name="Feldgarden M."/>
            <person name="Gevers D."/>
            <person name="Finegold S.M."/>
            <person name="Summanen P.H."/>
            <person name="Molitoris D.R."/>
            <person name="Song M."/>
            <person name="Daigneault M."/>
            <person name="Allen-Vercoe E."/>
            <person name="Young S.K."/>
            <person name="Zeng Q."/>
            <person name="Gargeya S."/>
            <person name="Fitzgerald M."/>
            <person name="Haas B."/>
            <person name="Abouelleil A."/>
            <person name="Alvarado L."/>
            <person name="Arachchi H.M."/>
            <person name="Berlin A."/>
            <person name="Brown A."/>
            <person name="Chapman S.B."/>
            <person name="Chen Z."/>
            <person name="Dunbar C."/>
            <person name="Freedman E."/>
            <person name="Gearin G."/>
            <person name="Gellesch M."/>
            <person name="Goldberg J."/>
            <person name="Griggs A."/>
            <person name="Gujja S."/>
            <person name="Heiman D."/>
            <person name="Howarth C."/>
            <person name="Larson L."/>
            <person name="Lui A."/>
            <person name="MacDonald P.J.P."/>
            <person name="Montmayeur A."/>
            <person name="Murphy C."/>
            <person name="Neiman D."/>
            <person name="Pearson M."/>
            <person name="Priest M."/>
            <person name="Roberts A."/>
            <person name="Saif S."/>
            <person name="Shea T."/>
            <person name="Shenoy N."/>
            <person name="Sisk P."/>
            <person name="Stolte C."/>
            <person name="Sykes S."/>
            <person name="Wortman J."/>
            <person name="Nusbaum C."/>
            <person name="Birren B."/>
        </authorList>
    </citation>
    <scope>NUCLEOTIDE SEQUENCE [LARGE SCALE GENOMIC DNA]</scope>
    <source>
        <strain evidence="5 6">WAL-18680</strain>
    </source>
</reference>
<evidence type="ECO:0008006" key="7">
    <source>
        <dbReference type="Google" id="ProtNLM"/>
    </source>
</evidence>
<feature type="binding site" evidence="3">
    <location>
        <position position="20"/>
    </location>
    <ligand>
        <name>a divalent metal cation</name>
        <dbReference type="ChEBI" id="CHEBI:60240"/>
        <label>1</label>
    </ligand>
</feature>
<evidence type="ECO:0000256" key="3">
    <source>
        <dbReference type="PIRSR" id="PIRSR601559-52"/>
    </source>
</evidence>
<dbReference type="GO" id="GO:0008270">
    <property type="term" value="F:zinc ion binding"/>
    <property type="evidence" value="ECO:0007669"/>
    <property type="project" value="InterPro"/>
</dbReference>
<dbReference type="EMBL" id="ADLN01000065">
    <property type="protein sequence ID" value="EHI59307.1"/>
    <property type="molecule type" value="Genomic_DNA"/>
</dbReference>
<organism evidence="5 6">
    <name type="scientific">Hungatella hathewayi WAL-18680</name>
    <dbReference type="NCBI Taxonomy" id="742737"/>
    <lineage>
        <taxon>Bacteria</taxon>
        <taxon>Bacillati</taxon>
        <taxon>Bacillota</taxon>
        <taxon>Clostridia</taxon>
        <taxon>Lachnospirales</taxon>
        <taxon>Lachnospiraceae</taxon>
        <taxon>Hungatella</taxon>
    </lineage>
</organism>
<accession>G5IGT3</accession>
<evidence type="ECO:0000313" key="5">
    <source>
        <dbReference type="EMBL" id="EHI59307.1"/>
    </source>
</evidence>
<dbReference type="PIRSF" id="PIRSF016839">
    <property type="entry name" value="PhP"/>
    <property type="match status" value="1"/>
</dbReference>
<evidence type="ECO:0000313" key="6">
    <source>
        <dbReference type="Proteomes" id="UP000005384"/>
    </source>
</evidence>
<dbReference type="PATRIC" id="fig|742737.3.peg.2718"/>
<dbReference type="InterPro" id="IPR001559">
    <property type="entry name" value="Phosphotriesterase"/>
</dbReference>
<dbReference type="HOGENOM" id="CLU_054760_1_1_9"/>